<dbReference type="InterPro" id="IPR049672">
    <property type="entry name" value="Xrt_dep_XDP1"/>
</dbReference>
<dbReference type="Proteomes" id="UP001501757">
    <property type="component" value="Unassembled WGS sequence"/>
</dbReference>
<name>A0ABP3GR66_9ALTE</name>
<organism evidence="2 3">
    <name type="scientific">Bowmanella denitrificans</name>
    <dbReference type="NCBI Taxonomy" id="366582"/>
    <lineage>
        <taxon>Bacteria</taxon>
        <taxon>Pseudomonadati</taxon>
        <taxon>Pseudomonadota</taxon>
        <taxon>Gammaproteobacteria</taxon>
        <taxon>Alteromonadales</taxon>
        <taxon>Alteromonadaceae</taxon>
        <taxon>Bowmanella</taxon>
    </lineage>
</organism>
<sequence>MASGAYAGTQTWTFPSNSIQGGSNYGNYIQLQDSSGLSLKVTGWSDTGGSNDNRFESAMLMMYNGGIGLINREEGTGSPDHSVDSAGSSNDTDFLLLEFNEAINLDAFRLGWGYDNGNYWADVSIAAYGGSNFTGFNNVGWDNLLASNWVGIGNYSDSQPSSSYYYSTQTSVTSKYWLIGAYNNYFSGLPDYNNGALGAGNDGFKLSGLKTEYSQPSTGIPEPGILMLFALGLLTLLKARRHG</sequence>
<keyword evidence="3" id="KW-1185">Reference proteome</keyword>
<evidence type="ECO:0000313" key="2">
    <source>
        <dbReference type="EMBL" id="GAA0352885.1"/>
    </source>
</evidence>
<accession>A0ABP3GR66</accession>
<evidence type="ECO:0000259" key="1">
    <source>
        <dbReference type="Pfam" id="PF07589"/>
    </source>
</evidence>
<dbReference type="Pfam" id="PF07589">
    <property type="entry name" value="PEP-CTERM"/>
    <property type="match status" value="1"/>
</dbReference>
<evidence type="ECO:0000313" key="3">
    <source>
        <dbReference type="Proteomes" id="UP001501757"/>
    </source>
</evidence>
<comment type="caution">
    <text evidence="2">The sequence shown here is derived from an EMBL/GenBank/DDBJ whole genome shotgun (WGS) entry which is preliminary data.</text>
</comment>
<reference evidence="3" key="1">
    <citation type="journal article" date="2019" name="Int. J. Syst. Evol. Microbiol.">
        <title>The Global Catalogue of Microorganisms (GCM) 10K type strain sequencing project: providing services to taxonomists for standard genome sequencing and annotation.</title>
        <authorList>
            <consortium name="The Broad Institute Genomics Platform"/>
            <consortium name="The Broad Institute Genome Sequencing Center for Infectious Disease"/>
            <person name="Wu L."/>
            <person name="Ma J."/>
        </authorList>
    </citation>
    <scope>NUCLEOTIDE SEQUENCE [LARGE SCALE GENOMIC DNA]</scope>
    <source>
        <strain evidence="3">JCM 13378</strain>
    </source>
</reference>
<protein>
    <recommendedName>
        <fullName evidence="1">Ice-binding protein C-terminal domain-containing protein</fullName>
    </recommendedName>
</protein>
<feature type="domain" description="Ice-binding protein C-terminal" evidence="1">
    <location>
        <begin position="220"/>
        <end position="241"/>
    </location>
</feature>
<dbReference type="InterPro" id="IPR013424">
    <property type="entry name" value="Ice-binding_C"/>
</dbReference>
<proteinExistence type="predicted"/>
<gene>
    <name evidence="2" type="ORF">GCM10009092_16490</name>
</gene>
<dbReference type="NCBIfam" id="NF041927">
    <property type="entry name" value="Xrt_dep_XDP1"/>
    <property type="match status" value="1"/>
</dbReference>
<dbReference type="EMBL" id="BAAAEI010000007">
    <property type="protein sequence ID" value="GAA0352885.1"/>
    <property type="molecule type" value="Genomic_DNA"/>
</dbReference>